<keyword evidence="3" id="KW-1185">Reference proteome</keyword>
<evidence type="ECO:0000313" key="2">
    <source>
        <dbReference type="EMBL" id="PIL21501.1"/>
    </source>
</evidence>
<sequence>MIVTQPVGRYAASRKYDVLTALGAYALAQEKGMQRLVLRLLTLITARYNWKADELVVGRREMARLWCVDERTVKRETAKLRAMGWLEVKRPGVRGRITSYALRLDRVLEDTRMAWGNVGEDFEARMGMSTGEAPQQGSVVPFPGAAKPTPPDLTRGDVWSLALGLLYSEDAQSYGAWLRALSVHQTTGDRLLLMAPSRFHAHYVQTHLLDRVTRAVRSVEPELGRVALLYPGAEG</sequence>
<dbReference type="InterPro" id="IPR024633">
    <property type="entry name" value="DnaA_N_dom"/>
</dbReference>
<accession>A0A2G8RJC1</accession>
<dbReference type="Pfam" id="PF11638">
    <property type="entry name" value="DnaA_N"/>
    <property type="match status" value="1"/>
</dbReference>
<proteinExistence type="predicted"/>
<reference evidence="2 3" key="1">
    <citation type="submission" date="2013-09" db="EMBL/GenBank/DDBJ databases">
        <title>Genome sequencing of Phaeobacter antarcticus sp. nov. SM1211.</title>
        <authorList>
            <person name="Zhang X.-Y."/>
            <person name="Liu C."/>
            <person name="Chen X.-L."/>
            <person name="Xie B.-B."/>
            <person name="Qin Q.-L."/>
            <person name="Rong J.-C."/>
            <person name="Zhang Y.-Z."/>
        </authorList>
    </citation>
    <scope>NUCLEOTIDE SEQUENCE [LARGE SCALE GENOMIC DNA]</scope>
    <source>
        <strain evidence="2 3">SM1211</strain>
    </source>
</reference>
<feature type="domain" description="DnaA N-terminal" evidence="1">
    <location>
        <begin position="170"/>
        <end position="217"/>
    </location>
</feature>
<dbReference type="OrthoDB" id="7657434at2"/>
<evidence type="ECO:0000259" key="1">
    <source>
        <dbReference type="Pfam" id="PF11638"/>
    </source>
</evidence>
<dbReference type="Gene3D" id="3.30.300.180">
    <property type="match status" value="1"/>
</dbReference>
<gene>
    <name evidence="2" type="ORF">P775_03980</name>
</gene>
<dbReference type="InterPro" id="IPR038454">
    <property type="entry name" value="DnaA_N_sf"/>
</dbReference>
<dbReference type="Proteomes" id="UP000231259">
    <property type="component" value="Unassembled WGS sequence"/>
</dbReference>
<evidence type="ECO:0000313" key="3">
    <source>
        <dbReference type="Proteomes" id="UP000231259"/>
    </source>
</evidence>
<dbReference type="RefSeq" id="WP_099909722.1">
    <property type="nucleotide sequence ID" value="NZ_AWWI01000034.1"/>
</dbReference>
<protein>
    <recommendedName>
        <fullName evidence="1">DnaA N-terminal domain-containing protein</fullName>
    </recommendedName>
</protein>
<organism evidence="2 3">
    <name type="scientific">Puniceibacterium antarcticum</name>
    <dbReference type="NCBI Taxonomy" id="1206336"/>
    <lineage>
        <taxon>Bacteria</taxon>
        <taxon>Pseudomonadati</taxon>
        <taxon>Pseudomonadota</taxon>
        <taxon>Alphaproteobacteria</taxon>
        <taxon>Rhodobacterales</taxon>
        <taxon>Paracoccaceae</taxon>
        <taxon>Puniceibacterium</taxon>
    </lineage>
</organism>
<name>A0A2G8RJC1_9RHOB</name>
<dbReference type="EMBL" id="AWWI01000034">
    <property type="protein sequence ID" value="PIL21501.1"/>
    <property type="molecule type" value="Genomic_DNA"/>
</dbReference>
<dbReference type="AlphaFoldDB" id="A0A2G8RJC1"/>
<comment type="caution">
    <text evidence="2">The sequence shown here is derived from an EMBL/GenBank/DDBJ whole genome shotgun (WGS) entry which is preliminary data.</text>
</comment>